<dbReference type="Pfam" id="PF01957">
    <property type="entry name" value="NfeD"/>
    <property type="match status" value="1"/>
</dbReference>
<dbReference type="PANTHER" id="PTHR33507">
    <property type="entry name" value="INNER MEMBRANE PROTEIN YBBJ"/>
    <property type="match status" value="1"/>
</dbReference>
<dbReference type="CDD" id="cd07021">
    <property type="entry name" value="Clp_protease_NfeD_like"/>
    <property type="match status" value="1"/>
</dbReference>
<dbReference type="OrthoDB" id="9806253at2"/>
<feature type="domain" description="NfeD1b N-terminal" evidence="8">
    <location>
        <begin position="45"/>
        <end position="230"/>
    </location>
</feature>
<evidence type="ECO:0000256" key="5">
    <source>
        <dbReference type="SAM" id="Phobius"/>
    </source>
</evidence>
<dbReference type="Gene3D" id="3.90.226.10">
    <property type="entry name" value="2-enoyl-CoA Hydratase, Chain A, domain 1"/>
    <property type="match status" value="1"/>
</dbReference>
<sequence length="458" mass="47885">MVNIIHRWRTGWLGLIAMLASIVLASFGAAATEAPSEAAADAGDVAVIRVDRTIETGLQRFLERALGEAEASGAETAVLVINTFGGRVDAATEIGEAIRSSPLRTIAYVEAKAISAGSYIALNADEIYMQQHSTIGAAAVVDGAGDRVRDSKIVSVWVKQMVAAAERNGRNPAIAEGMVDDSVKVEMPEIGQISEPGELITLTAEEAVAVGYAEGLATSLDEFLSTIGSTSQQTIEPTLAEQAARFLTHPATTTVLFILGIAGLVIELLVPGFGVPGIVGIVAFGLYFLGNYVAGFAGVEHLAMFVVGVLLLALELFIPSFGILGVLGIAALIAGVVLAAYDSGDALTSLGVATLVAAVIVAVFVRYFKHRGVWNKFILRDALKTEEGYVSHATRSDLTGKVGKAVTPLRPSGTAVFDDERVDVVTDGEFVAAGASVVVVLVDGGRIVVRETERLHLK</sequence>
<evidence type="ECO:0000313" key="10">
    <source>
        <dbReference type="Proteomes" id="UP000309676"/>
    </source>
</evidence>
<dbReference type="AlphaFoldDB" id="A0A5R9G8D4"/>
<dbReference type="InterPro" id="IPR002810">
    <property type="entry name" value="NfeD-like_C"/>
</dbReference>
<dbReference type="Pfam" id="PF24961">
    <property type="entry name" value="NfeD_membrane"/>
    <property type="match status" value="1"/>
</dbReference>
<feature type="transmembrane region" description="Helical" evidence="5">
    <location>
        <begin position="347"/>
        <end position="368"/>
    </location>
</feature>
<evidence type="ECO:0000256" key="4">
    <source>
        <dbReference type="ARBA" id="ARBA00023136"/>
    </source>
</evidence>
<dbReference type="Proteomes" id="UP000309676">
    <property type="component" value="Unassembled WGS sequence"/>
</dbReference>
<dbReference type="GO" id="GO:0005886">
    <property type="term" value="C:plasma membrane"/>
    <property type="evidence" value="ECO:0007669"/>
    <property type="project" value="TreeGrafter"/>
</dbReference>
<name>A0A5R9G8D4_9BACL</name>
<reference evidence="9 10" key="1">
    <citation type="submission" date="2019-05" db="EMBL/GenBank/DDBJ databases">
        <authorList>
            <person name="Narsing Rao M.P."/>
            <person name="Li W.J."/>
        </authorList>
    </citation>
    <scope>NUCLEOTIDE SEQUENCE [LARGE SCALE GENOMIC DNA]</scope>
    <source>
        <strain evidence="9 10">SYSU_K30003</strain>
    </source>
</reference>
<dbReference type="Pfam" id="PF25145">
    <property type="entry name" value="NfeD1b_N"/>
    <property type="match status" value="1"/>
</dbReference>
<dbReference type="InterPro" id="IPR056739">
    <property type="entry name" value="NfeD_membrane"/>
</dbReference>
<evidence type="ECO:0000259" key="7">
    <source>
        <dbReference type="Pfam" id="PF24961"/>
    </source>
</evidence>
<keyword evidence="10" id="KW-1185">Reference proteome</keyword>
<evidence type="ECO:0000259" key="6">
    <source>
        <dbReference type="Pfam" id="PF01957"/>
    </source>
</evidence>
<feature type="transmembrane region" description="Helical" evidence="5">
    <location>
        <begin position="246"/>
        <end position="266"/>
    </location>
</feature>
<evidence type="ECO:0000256" key="3">
    <source>
        <dbReference type="ARBA" id="ARBA00022989"/>
    </source>
</evidence>
<keyword evidence="4 5" id="KW-0472">Membrane</keyword>
<evidence type="ECO:0000256" key="2">
    <source>
        <dbReference type="ARBA" id="ARBA00022692"/>
    </source>
</evidence>
<evidence type="ECO:0000256" key="1">
    <source>
        <dbReference type="ARBA" id="ARBA00004141"/>
    </source>
</evidence>
<dbReference type="InterPro" id="IPR012340">
    <property type="entry name" value="NA-bd_OB-fold"/>
</dbReference>
<feature type="transmembrane region" description="Helical" evidence="5">
    <location>
        <begin position="296"/>
        <end position="314"/>
    </location>
</feature>
<dbReference type="InterPro" id="IPR052165">
    <property type="entry name" value="Membrane_assoc_protease"/>
</dbReference>
<organism evidence="9 10">
    <name type="scientific">Paenibacillus antri</name>
    <dbReference type="NCBI Taxonomy" id="2582848"/>
    <lineage>
        <taxon>Bacteria</taxon>
        <taxon>Bacillati</taxon>
        <taxon>Bacillota</taxon>
        <taxon>Bacilli</taxon>
        <taxon>Bacillales</taxon>
        <taxon>Paenibacillaceae</taxon>
        <taxon>Paenibacillus</taxon>
    </lineage>
</organism>
<comment type="subcellular location">
    <subcellularLocation>
        <location evidence="1">Membrane</location>
        <topology evidence="1">Multi-pass membrane protein</topology>
    </subcellularLocation>
</comment>
<comment type="caution">
    <text evidence="9">The sequence shown here is derived from an EMBL/GenBank/DDBJ whole genome shotgun (WGS) entry which is preliminary data.</text>
</comment>
<accession>A0A5R9G8D4</accession>
<dbReference type="Gene3D" id="2.40.50.140">
    <property type="entry name" value="Nucleic acid-binding proteins"/>
    <property type="match status" value="1"/>
</dbReference>
<keyword evidence="2 5" id="KW-0812">Transmembrane</keyword>
<feature type="domain" description="NfeD-like C-terminal" evidence="6">
    <location>
        <begin position="397"/>
        <end position="450"/>
    </location>
</feature>
<dbReference type="InterPro" id="IPR029045">
    <property type="entry name" value="ClpP/crotonase-like_dom_sf"/>
</dbReference>
<feature type="domain" description="NfeD integral membrane" evidence="7">
    <location>
        <begin position="253"/>
        <end position="365"/>
    </location>
</feature>
<evidence type="ECO:0000259" key="8">
    <source>
        <dbReference type="Pfam" id="PF25145"/>
    </source>
</evidence>
<proteinExistence type="predicted"/>
<protein>
    <submittedName>
        <fullName evidence="9">Nodulation protein NfeD</fullName>
    </submittedName>
</protein>
<dbReference type="InterPro" id="IPR056738">
    <property type="entry name" value="NfeD1b_N"/>
</dbReference>
<keyword evidence="3 5" id="KW-1133">Transmembrane helix</keyword>
<dbReference type="PANTHER" id="PTHR33507:SF3">
    <property type="entry name" value="INNER MEMBRANE PROTEIN YBBJ"/>
    <property type="match status" value="1"/>
</dbReference>
<dbReference type="RefSeq" id="WP_138196050.1">
    <property type="nucleotide sequence ID" value="NZ_VCIW01000015.1"/>
</dbReference>
<evidence type="ECO:0000313" key="9">
    <source>
        <dbReference type="EMBL" id="TLS50340.1"/>
    </source>
</evidence>
<dbReference type="SUPFAM" id="SSF52096">
    <property type="entry name" value="ClpP/crotonase"/>
    <property type="match status" value="1"/>
</dbReference>
<gene>
    <name evidence="9" type="ORF">FE782_20135</name>
</gene>
<feature type="transmembrane region" description="Helical" evidence="5">
    <location>
        <begin position="321"/>
        <end position="341"/>
    </location>
</feature>
<dbReference type="EMBL" id="VCIW01000015">
    <property type="protein sequence ID" value="TLS50340.1"/>
    <property type="molecule type" value="Genomic_DNA"/>
</dbReference>